<sequence>MPQKRVASNDDFGGVKQPGAAIVVGEGWMATECGVRPAKIVILHPVMDLSRVPLECAFFWRSFLFVSPTSKKRSAHHKRRTSIADTVKGKRRAQGLAYFSPSVSTPVKLARFPPRPTGTKMPLAVTINDLVTRNSRRKVYRSDLENAFVRVSFHREGFSPSHLWLEHAATSAYTYAQVSFEVRVDSSISFLEPTFSYRKSADLQFYKDWWNGDLDLCRNMFSEDVRHFRRRVVYRCSLHSETERGPKDRGLLLCAGTTLGGEVHSF</sequence>
<proteinExistence type="predicted"/>
<accession>A0A4P9WA54</accession>
<organism evidence="1 2">
    <name type="scientific">Blyttiomyces helicus</name>
    <dbReference type="NCBI Taxonomy" id="388810"/>
    <lineage>
        <taxon>Eukaryota</taxon>
        <taxon>Fungi</taxon>
        <taxon>Fungi incertae sedis</taxon>
        <taxon>Chytridiomycota</taxon>
        <taxon>Chytridiomycota incertae sedis</taxon>
        <taxon>Chytridiomycetes</taxon>
        <taxon>Chytridiomycetes incertae sedis</taxon>
        <taxon>Blyttiomyces</taxon>
    </lineage>
</organism>
<evidence type="ECO:0000313" key="1">
    <source>
        <dbReference type="EMBL" id="RKO89459.1"/>
    </source>
</evidence>
<keyword evidence="2" id="KW-1185">Reference proteome</keyword>
<protein>
    <submittedName>
        <fullName evidence="1">Uncharacterized protein</fullName>
    </submittedName>
</protein>
<dbReference type="EMBL" id="KZ996079">
    <property type="protein sequence ID" value="RKO89459.1"/>
    <property type="molecule type" value="Genomic_DNA"/>
</dbReference>
<gene>
    <name evidence="1" type="ORF">BDK51DRAFT_40927</name>
</gene>
<evidence type="ECO:0000313" key="2">
    <source>
        <dbReference type="Proteomes" id="UP000269721"/>
    </source>
</evidence>
<reference evidence="2" key="1">
    <citation type="journal article" date="2018" name="Nat. Microbiol.">
        <title>Leveraging single-cell genomics to expand the fungal tree of life.</title>
        <authorList>
            <person name="Ahrendt S.R."/>
            <person name="Quandt C.A."/>
            <person name="Ciobanu D."/>
            <person name="Clum A."/>
            <person name="Salamov A."/>
            <person name="Andreopoulos B."/>
            <person name="Cheng J.F."/>
            <person name="Woyke T."/>
            <person name="Pelin A."/>
            <person name="Henrissat B."/>
            <person name="Reynolds N.K."/>
            <person name="Benny G.L."/>
            <person name="Smith M.E."/>
            <person name="James T.Y."/>
            <person name="Grigoriev I.V."/>
        </authorList>
    </citation>
    <scope>NUCLEOTIDE SEQUENCE [LARGE SCALE GENOMIC DNA]</scope>
</reference>
<dbReference type="AlphaFoldDB" id="A0A4P9WA54"/>
<dbReference type="Proteomes" id="UP000269721">
    <property type="component" value="Unassembled WGS sequence"/>
</dbReference>
<name>A0A4P9WA54_9FUNG</name>